<dbReference type="Proteomes" id="UP000726777">
    <property type="component" value="Unassembled WGS sequence"/>
</dbReference>
<dbReference type="HAMAP" id="MF_01062">
    <property type="entry name" value="PSRP"/>
    <property type="match status" value="1"/>
</dbReference>
<dbReference type="NCBIfam" id="NF003742">
    <property type="entry name" value="PRK05339.1"/>
    <property type="match status" value="1"/>
</dbReference>
<comment type="function">
    <text evidence="5">Bifunctional serine/threonine kinase and phosphorylase involved in the regulation of the phosphoenolpyruvate synthase (PEPS) by catalyzing its phosphorylation/dephosphorylation.</text>
</comment>
<dbReference type="Proteomes" id="UP000037697">
    <property type="component" value="Unassembled WGS sequence"/>
</dbReference>
<feature type="binding site" evidence="5">
    <location>
        <begin position="157"/>
        <end position="164"/>
    </location>
    <ligand>
        <name>ADP</name>
        <dbReference type="ChEBI" id="CHEBI:456216"/>
    </ligand>
</feature>
<reference evidence="9" key="11">
    <citation type="submission" date="2023-06" db="EMBL/GenBank/DDBJ databases">
        <title>Genomic Diversity of Vibrio spp. and Metagenomic Analysis of Pathogens in Florida Gulf Coastal Waters Following Hurricane Ian.</title>
        <authorList>
            <person name="Brumfield K.D."/>
        </authorList>
    </citation>
    <scope>NUCLEOTIDE SEQUENCE</scope>
    <source>
        <strain evidence="9">WBS2B-138</strain>
    </source>
</reference>
<dbReference type="GO" id="GO:0005524">
    <property type="term" value="F:ATP binding"/>
    <property type="evidence" value="ECO:0007669"/>
    <property type="project" value="InterPro"/>
</dbReference>
<dbReference type="Proteomes" id="UP000555836">
    <property type="component" value="Unassembled WGS sequence"/>
</dbReference>
<dbReference type="OMA" id="YAQCEFE"/>
<evidence type="ECO:0000313" key="10">
    <source>
        <dbReference type="EMBL" id="NMU25669.1"/>
    </source>
</evidence>
<evidence type="ECO:0000256" key="1">
    <source>
        <dbReference type="ARBA" id="ARBA00022527"/>
    </source>
</evidence>
<dbReference type="Proteomes" id="UP000214596">
    <property type="component" value="Unassembled WGS sequence"/>
</dbReference>
<evidence type="ECO:0000313" key="18">
    <source>
        <dbReference type="Proteomes" id="UP000214596"/>
    </source>
</evidence>
<reference evidence="12 18" key="3">
    <citation type="journal article" date="2017" name="Appl. Environ. Microbiol.">
        <title>Parallel evolution of two clades of a major Atlantic endemic Vibrio parahaemolyticus pathogen lineage by independent acquisition of related pathogenicity islands.</title>
        <authorList>
            <person name="Xu F."/>
            <person name="Gonzalez-Escalona N."/>
            <person name="Drees K.P."/>
            <person name="Sebra R.P."/>
            <person name="Cooper V.S."/>
            <person name="Jones S.H."/>
            <person name="Whistler C.A."/>
        </authorList>
    </citation>
    <scope>NUCLEOTIDE SEQUENCE [LARGE SCALE GENOMIC DNA]</scope>
    <source>
        <strain evidence="12 18">MAVP-3</strain>
    </source>
</reference>
<comment type="similarity">
    <text evidence="5">Belongs to the pyruvate, phosphate/water dikinase regulatory protein family. PSRP subfamily.</text>
</comment>
<keyword evidence="6" id="KW-0670">Pyruvate</keyword>
<dbReference type="EC" id="2.7.11.33" evidence="5"/>
<dbReference type="EMBL" id="CP034299">
    <property type="protein sequence ID" value="QHH11373.1"/>
    <property type="molecule type" value="Genomic_DNA"/>
</dbReference>
<dbReference type="PANTHER" id="PTHR31756">
    <property type="entry name" value="PYRUVATE, PHOSPHATE DIKINASE REGULATORY PROTEIN 1, CHLOROPLASTIC"/>
    <property type="match status" value="1"/>
</dbReference>
<evidence type="ECO:0000313" key="13">
    <source>
        <dbReference type="EMBL" id="QHH11373.1"/>
    </source>
</evidence>
<evidence type="ECO:0000313" key="14">
    <source>
        <dbReference type="EMBL" id="TXN17638.1"/>
    </source>
</evidence>
<dbReference type="Proteomes" id="UP000856022">
    <property type="component" value="Unassembled WGS sequence"/>
</dbReference>
<dbReference type="EMBL" id="NIXT01000502">
    <property type="protein sequence ID" value="OXE32855.1"/>
    <property type="molecule type" value="Genomic_DNA"/>
</dbReference>
<reference evidence="13 20" key="5">
    <citation type="submission" date="2018-12" db="EMBL/GenBank/DDBJ databases">
        <title>Genomic insights into the evolutionary origins and pathogenicity of five Vibrio parahaemolyticus strains isolated from the shrimp with acute hepatopancreatic necrosis disease (AHPND).</title>
        <authorList>
            <person name="Yang Q."/>
            <person name="Dong X."/>
            <person name="Xie G."/>
            <person name="Fu S."/>
            <person name="Zou P."/>
            <person name="Sun J."/>
            <person name="Wang Y."/>
            <person name="Huang J."/>
        </authorList>
    </citation>
    <scope>NUCLEOTIDE SEQUENCE [LARGE SCALE GENOMIC DNA]</scope>
    <source>
        <strain evidence="13 20">20160303005-1</strain>
    </source>
</reference>
<evidence type="ECO:0000313" key="16">
    <source>
        <dbReference type="Proteomes" id="UP000037697"/>
    </source>
</evidence>
<dbReference type="InterPro" id="IPR026530">
    <property type="entry name" value="PSRP"/>
</dbReference>
<protein>
    <recommendedName>
        <fullName evidence="5">Putative phosphoenolpyruvate synthase regulatory protein</fullName>
        <shortName evidence="5">PEP synthase regulatory protein</shortName>
        <shortName evidence="5">PSRP</shortName>
        <ecNumber evidence="5">2.7.11.33</ecNumber>
        <ecNumber evidence="5">2.7.4.28</ecNumber>
    </recommendedName>
    <alternativeName>
        <fullName evidence="5">Pyruvate, water dikinase regulatory protein</fullName>
    </alternativeName>
</protein>
<dbReference type="GO" id="GO:0004674">
    <property type="term" value="F:protein serine/threonine kinase activity"/>
    <property type="evidence" value="ECO:0007669"/>
    <property type="project" value="UniProtKB-UniRule"/>
</dbReference>
<evidence type="ECO:0000313" key="19">
    <source>
        <dbReference type="Proteomes" id="UP000321504"/>
    </source>
</evidence>
<evidence type="ECO:0000313" key="9">
    <source>
        <dbReference type="EMBL" id="MDS1820500.1"/>
    </source>
</evidence>
<evidence type="ECO:0000313" key="6">
    <source>
        <dbReference type="EMBL" id="HAS6676953.1"/>
    </source>
</evidence>
<comment type="catalytic activity">
    <reaction evidence="5">
        <text>[pyruvate, water dikinase]-phosphate + phosphate + H(+) = [pyruvate, water dikinase] + diphosphate</text>
        <dbReference type="Rhea" id="RHEA:48580"/>
        <dbReference type="Rhea" id="RHEA-COMP:11425"/>
        <dbReference type="Rhea" id="RHEA-COMP:11426"/>
        <dbReference type="ChEBI" id="CHEBI:15378"/>
        <dbReference type="ChEBI" id="CHEBI:33019"/>
        <dbReference type="ChEBI" id="CHEBI:43176"/>
        <dbReference type="ChEBI" id="CHEBI:43474"/>
        <dbReference type="ChEBI" id="CHEBI:68546"/>
        <dbReference type="EC" id="2.7.4.28"/>
    </reaction>
</comment>
<sequence>MQINNQSRDVFYVSDGTAITCETLGHVVLGQFPFIPNEKTFPFVESQDKVADVVKEIETSYQRNGVKPLVFFSIVVPGVREMLLEAPAYSYDVLESIVQKVQDDIQMAPAPKLQRSRSVGKDSDTYFDRIAAIEYTLAHDDGITLKGLEQADIILLGVSRSGKTPTSLYMAMQFGLRVVNYPFIAEDVKMMRLLPEFEVHRHKLFGLTITPERLNEIRENRLSGSDYASEEQCKLELDTVEALFRREAIPYINTSSLSVEEISTRILERAGMKRRLFG</sequence>
<dbReference type="OrthoDB" id="9782201at2"/>
<dbReference type="EMBL" id="DACQKT010000003">
    <property type="protein sequence ID" value="HAS6676953.1"/>
    <property type="molecule type" value="Genomic_DNA"/>
</dbReference>
<reference evidence="6" key="4">
    <citation type="journal article" date="2018" name="Genome Biol.">
        <title>SKESA: strategic k-mer extension for scrupulous assemblies.</title>
        <authorList>
            <person name="Souvorov A."/>
            <person name="Agarwala R."/>
            <person name="Lipman D.J."/>
        </authorList>
    </citation>
    <scope>NUCLEOTIDE SEQUENCE</scope>
    <source>
        <strain evidence="6">1930</strain>
    </source>
</reference>
<dbReference type="GO" id="GO:0016776">
    <property type="term" value="F:phosphotransferase activity, phosphate group as acceptor"/>
    <property type="evidence" value="ECO:0007669"/>
    <property type="project" value="UniProtKB-UniRule"/>
</dbReference>
<dbReference type="GeneID" id="1191061"/>
<evidence type="ECO:0000313" key="15">
    <source>
        <dbReference type="EMBL" id="UYV29062.1"/>
    </source>
</evidence>
<keyword evidence="3 5" id="KW-0547">Nucleotide-binding</keyword>
<evidence type="ECO:0000256" key="4">
    <source>
        <dbReference type="ARBA" id="ARBA00022777"/>
    </source>
</evidence>
<reference evidence="14 19" key="6">
    <citation type="submission" date="2019-08" db="EMBL/GenBank/DDBJ databases">
        <title>Emerging of two pre-pandemic pathogenic O4:KUT lineages of Vibrio parahaemolyticus in coastal eastern China.</title>
        <authorList>
            <person name="Yu H."/>
        </authorList>
    </citation>
    <scope>NUCLEOTIDE SEQUENCE [LARGE SCALE GENOMIC DNA]</scope>
    <source>
        <strain evidence="14 19">HZ17-383</strain>
    </source>
</reference>
<dbReference type="GO" id="GO:0043531">
    <property type="term" value="F:ADP binding"/>
    <property type="evidence" value="ECO:0007669"/>
    <property type="project" value="UniProtKB-UniRule"/>
</dbReference>
<evidence type="ECO:0000313" key="20">
    <source>
        <dbReference type="Proteomes" id="UP000464718"/>
    </source>
</evidence>
<evidence type="ECO:0000313" key="21">
    <source>
        <dbReference type="Proteomes" id="UP000555836"/>
    </source>
</evidence>
<evidence type="ECO:0000256" key="5">
    <source>
        <dbReference type="HAMAP-Rule" id="MF_01062"/>
    </source>
</evidence>
<reference evidence="7 16" key="1">
    <citation type="submission" date="2015-07" db="EMBL/GenBank/DDBJ databases">
        <title>Foodborne Vibrio parahaemolyticus Isolates.</title>
        <authorList>
            <person name="Ronholm J."/>
            <person name="Petronella N."/>
            <person name="Kenwell R."/>
            <person name="Banerjee S."/>
        </authorList>
    </citation>
    <scope>NUCLEOTIDE SEQUENCE [LARGE SCALE GENOMIC DNA]</scope>
    <source>
        <strain evidence="7 16">HS-06-05</strain>
    </source>
</reference>
<evidence type="ECO:0000313" key="12">
    <source>
        <dbReference type="EMBL" id="OXE32855.1"/>
    </source>
</evidence>
<dbReference type="EMBL" id="LHQV01000015">
    <property type="protein sequence ID" value="OQJ99341.1"/>
    <property type="molecule type" value="Genomic_DNA"/>
</dbReference>
<dbReference type="EMBL" id="CP097356">
    <property type="protein sequence ID" value="UYV29062.1"/>
    <property type="molecule type" value="Genomic_DNA"/>
</dbReference>
<dbReference type="EMBL" id="VRMQ01000001">
    <property type="protein sequence ID" value="TXN17638.1"/>
    <property type="molecule type" value="Genomic_DNA"/>
</dbReference>
<dbReference type="InterPro" id="IPR005177">
    <property type="entry name" value="Kinase-pyrophosphorylase"/>
</dbReference>
<dbReference type="AlphaFoldDB" id="A0A072G8F1"/>
<evidence type="ECO:0000313" key="17">
    <source>
        <dbReference type="Proteomes" id="UP000191946"/>
    </source>
</evidence>
<keyword evidence="17" id="KW-1185">Reference proteome</keyword>
<dbReference type="Proteomes" id="UP000464718">
    <property type="component" value="Chromosome ii"/>
</dbReference>
<dbReference type="Proteomes" id="UP001163036">
    <property type="component" value="Chromosome 2"/>
</dbReference>
<reference evidence="10 21" key="8">
    <citation type="submission" date="2020-04" db="EMBL/GenBank/DDBJ databases">
        <title>Whole-genome sequencing of Vibrio spp. from China reveals different genetic environments of blaCTX-M-14 among diverse lineages.</title>
        <authorList>
            <person name="Zheng Z."/>
            <person name="Ye L."/>
            <person name="Chen S."/>
        </authorList>
    </citation>
    <scope>NUCLEOTIDE SEQUENCE [LARGE SCALE GENOMIC DNA]</scope>
    <source>
        <strain evidence="10 21">Vb0574</strain>
    </source>
</reference>
<keyword evidence="1 5" id="KW-0723">Serine/threonine-protein kinase</keyword>
<dbReference type="EMBL" id="LIRS01000067">
    <property type="protein sequence ID" value="KOY32825.1"/>
    <property type="molecule type" value="Genomic_DNA"/>
</dbReference>
<reference evidence="15" key="10">
    <citation type="submission" date="2022-05" db="EMBL/GenBank/DDBJ databases">
        <title>Megaplasmid of Vibrio parahaemolyticus.</title>
        <authorList>
            <person name="Strauch E."/>
            <person name="Borowiak M."/>
        </authorList>
    </citation>
    <scope>NUCLEOTIDE SEQUENCE</scope>
    <source>
        <strain evidence="15">16-VB00198</strain>
    </source>
</reference>
<accession>A0A072G8F1</accession>
<dbReference type="Proteomes" id="UP000191946">
    <property type="component" value="Unassembled WGS sequence"/>
</dbReference>
<dbReference type="EMBL" id="JAUHGG010000002">
    <property type="protein sequence ID" value="MDS1820500.1"/>
    <property type="molecule type" value="Genomic_DNA"/>
</dbReference>
<dbReference type="PANTHER" id="PTHR31756:SF3">
    <property type="entry name" value="PYRUVATE, PHOSPHATE DIKINASE REGULATORY PROTEIN 1, CHLOROPLASTIC"/>
    <property type="match status" value="1"/>
</dbReference>
<organism evidence="10 21">
    <name type="scientific">Vibrio parahaemolyticus</name>
    <dbReference type="NCBI Taxonomy" id="670"/>
    <lineage>
        <taxon>Bacteria</taxon>
        <taxon>Pseudomonadati</taxon>
        <taxon>Pseudomonadota</taxon>
        <taxon>Gammaproteobacteria</taxon>
        <taxon>Vibrionales</taxon>
        <taxon>Vibrionaceae</taxon>
        <taxon>Vibrio</taxon>
    </lineage>
</organism>
<evidence type="ECO:0000313" key="11">
    <source>
        <dbReference type="EMBL" id="OQJ99341.1"/>
    </source>
</evidence>
<dbReference type="RefSeq" id="WP_005464081.1">
    <property type="nucleotide sequence ID" value="NZ_CABMHD010000003.1"/>
</dbReference>
<dbReference type="Pfam" id="PF03618">
    <property type="entry name" value="Kinase-PPPase"/>
    <property type="match status" value="1"/>
</dbReference>
<keyword evidence="2 5" id="KW-0808">Transferase</keyword>
<evidence type="ECO:0000313" key="8">
    <source>
        <dbReference type="EMBL" id="MCC3808221.1"/>
    </source>
</evidence>
<comment type="catalytic activity">
    <reaction evidence="5">
        <text>[pyruvate, water dikinase] + ADP = [pyruvate, water dikinase]-phosphate + AMP + H(+)</text>
        <dbReference type="Rhea" id="RHEA:46020"/>
        <dbReference type="Rhea" id="RHEA-COMP:11425"/>
        <dbReference type="Rhea" id="RHEA-COMP:11426"/>
        <dbReference type="ChEBI" id="CHEBI:15378"/>
        <dbReference type="ChEBI" id="CHEBI:43176"/>
        <dbReference type="ChEBI" id="CHEBI:68546"/>
        <dbReference type="ChEBI" id="CHEBI:456215"/>
        <dbReference type="ChEBI" id="CHEBI:456216"/>
        <dbReference type="EC" id="2.7.11.33"/>
    </reaction>
</comment>
<evidence type="ECO:0000256" key="2">
    <source>
        <dbReference type="ARBA" id="ARBA00022679"/>
    </source>
</evidence>
<reference evidence="6" key="7">
    <citation type="submission" date="2019-12" db="EMBL/GenBank/DDBJ databases">
        <authorList>
            <consortium name="NCBI Pathogen Detection Project"/>
        </authorList>
    </citation>
    <scope>NUCLEOTIDE SEQUENCE</scope>
    <source>
        <strain evidence="6">1930</strain>
    </source>
</reference>
<evidence type="ECO:0000313" key="7">
    <source>
        <dbReference type="EMBL" id="KOY32825.1"/>
    </source>
</evidence>
<gene>
    <name evidence="6" type="primary">ppsR</name>
    <name evidence="7" type="ORF">ACX05_11520</name>
    <name evidence="11" type="ORF">AKG60_15120</name>
    <name evidence="12" type="ORF">CA163_10555</name>
    <name evidence="13" type="ORF">EHC69_18875</name>
    <name evidence="14" type="ORF">FVP01_01195</name>
    <name evidence="10" type="ORF">HKB21_08535</name>
    <name evidence="6" type="ORF">I7278_09045</name>
    <name evidence="8" type="ORF">IB292_24780</name>
    <name evidence="15" type="ORF">M5598_17795</name>
    <name evidence="9" type="ORF">QX249_07510</name>
</gene>
<keyword evidence="4 5" id="KW-0418">Kinase</keyword>
<dbReference type="EMBL" id="JABCLD010001111">
    <property type="protein sequence ID" value="NMU25669.1"/>
    <property type="molecule type" value="Genomic_DNA"/>
</dbReference>
<reference evidence="11 17" key="2">
    <citation type="submission" date="2015-08" db="EMBL/GenBank/DDBJ databases">
        <title>Draft Genome Sequences of Vibrio parahaemolyticus Strains.</title>
        <authorList>
            <person name="Gonzalez-Escalona N."/>
            <person name="DePaola A."/>
        </authorList>
    </citation>
    <scope>NUCLEOTIDE SEQUENCE [LARGE SCALE GENOMIC DNA]</scope>
    <source>
        <strain evidence="11 17">CFSAN001621</strain>
    </source>
</reference>
<dbReference type="EMBL" id="JACVHL010000042">
    <property type="protein sequence ID" value="MCC3808221.1"/>
    <property type="molecule type" value="Genomic_DNA"/>
</dbReference>
<dbReference type="SMR" id="A0A072G8F1"/>
<dbReference type="EC" id="2.7.4.28" evidence="5"/>
<proteinExistence type="inferred from homology"/>
<name>A0A072G8F1_VIBPH</name>
<dbReference type="Proteomes" id="UP001253193">
    <property type="component" value="Unassembled WGS sequence"/>
</dbReference>
<evidence type="ECO:0000256" key="3">
    <source>
        <dbReference type="ARBA" id="ARBA00022741"/>
    </source>
</evidence>
<dbReference type="STRING" id="670.ACZ92_04000"/>
<reference evidence="8" key="9">
    <citation type="submission" date="2020-09" db="EMBL/GenBank/DDBJ databases">
        <title>Genome sequence of Vibrio parahaemolyticus isolates.</title>
        <authorList>
            <person name="Hammerl J.A."/>
            <person name="Strauch E."/>
        </authorList>
    </citation>
    <scope>NUCLEOTIDE SEQUENCE</scope>
    <source>
        <strain evidence="8">17-VB00146</strain>
    </source>
</reference>
<dbReference type="Proteomes" id="UP000321504">
    <property type="component" value="Unassembled WGS sequence"/>
</dbReference>